<evidence type="ECO:0000256" key="1">
    <source>
        <dbReference type="PROSITE-ProRule" id="PRU00169"/>
    </source>
</evidence>
<dbReference type="InterPro" id="IPR052048">
    <property type="entry name" value="ST_Response_Regulator"/>
</dbReference>
<dbReference type="RefSeq" id="WP_133643661.1">
    <property type="nucleotide sequence ID" value="NZ_SNYI01000002.1"/>
</dbReference>
<evidence type="ECO:0000259" key="2">
    <source>
        <dbReference type="PROSITE" id="PS50110"/>
    </source>
</evidence>
<keyword evidence="1" id="KW-0597">Phosphoprotein</keyword>
<dbReference type="SUPFAM" id="SSF52172">
    <property type="entry name" value="CheY-like"/>
    <property type="match status" value="1"/>
</dbReference>
<dbReference type="GO" id="GO:0000160">
    <property type="term" value="P:phosphorelay signal transduction system"/>
    <property type="evidence" value="ECO:0007669"/>
    <property type="project" value="InterPro"/>
</dbReference>
<keyword evidence="4" id="KW-1185">Reference proteome</keyword>
<evidence type="ECO:0000313" key="4">
    <source>
        <dbReference type="Proteomes" id="UP000295468"/>
    </source>
</evidence>
<dbReference type="PANTHER" id="PTHR43228">
    <property type="entry name" value="TWO-COMPONENT RESPONSE REGULATOR"/>
    <property type="match status" value="1"/>
</dbReference>
<sequence length="137" mass="15897">MTKINTVSIIDDDPITIFGITKMLNALECCESIETYMNGEQAIQAIREQLDTQQAVPEVIFLDINMPIMDGWQFLDQFIELNISRTIRINIVTSSIDPVDRQNWKDYRSRTHHLIEFRNKPITRDEIALITEAVKQS</sequence>
<gene>
    <name evidence="3" type="ORF">CLV82_1467</name>
</gene>
<dbReference type="OrthoDB" id="673128at2"/>
<accession>A0A4R6TLT6</accession>
<dbReference type="InterPro" id="IPR001789">
    <property type="entry name" value="Sig_transdc_resp-reg_receiver"/>
</dbReference>
<dbReference type="EMBL" id="SNYI01000002">
    <property type="protein sequence ID" value="TDQ30778.1"/>
    <property type="molecule type" value="Genomic_DNA"/>
</dbReference>
<dbReference type="AlphaFoldDB" id="A0A4R6TLT6"/>
<dbReference type="PANTHER" id="PTHR43228:SF1">
    <property type="entry name" value="TWO-COMPONENT RESPONSE REGULATOR ARR22"/>
    <property type="match status" value="1"/>
</dbReference>
<dbReference type="Gene3D" id="3.40.50.2300">
    <property type="match status" value="1"/>
</dbReference>
<comment type="caution">
    <text evidence="3">The sequence shown here is derived from an EMBL/GenBank/DDBJ whole genome shotgun (WGS) entry which is preliminary data.</text>
</comment>
<dbReference type="SMART" id="SM00448">
    <property type="entry name" value="REC"/>
    <property type="match status" value="1"/>
</dbReference>
<feature type="modified residue" description="4-aspartylphosphate" evidence="1">
    <location>
        <position position="63"/>
    </location>
</feature>
<name>A0A4R6TLT6_9FLAO</name>
<dbReference type="Pfam" id="PF00072">
    <property type="entry name" value="Response_reg"/>
    <property type="match status" value="1"/>
</dbReference>
<dbReference type="PROSITE" id="PS50110">
    <property type="entry name" value="RESPONSE_REGULATORY"/>
    <property type="match status" value="1"/>
</dbReference>
<reference evidence="3 4" key="1">
    <citation type="submission" date="2019-03" db="EMBL/GenBank/DDBJ databases">
        <title>Genomic Encyclopedia of Archaeal and Bacterial Type Strains, Phase II (KMG-II): from individual species to whole genera.</title>
        <authorList>
            <person name="Goeker M."/>
        </authorList>
    </citation>
    <scope>NUCLEOTIDE SEQUENCE [LARGE SCALE GENOMIC DNA]</scope>
    <source>
        <strain evidence="3 4">DSM 18435</strain>
    </source>
</reference>
<feature type="domain" description="Response regulatory" evidence="2">
    <location>
        <begin position="6"/>
        <end position="135"/>
    </location>
</feature>
<dbReference type="InterPro" id="IPR011006">
    <property type="entry name" value="CheY-like_superfamily"/>
</dbReference>
<evidence type="ECO:0000313" key="3">
    <source>
        <dbReference type="EMBL" id="TDQ30778.1"/>
    </source>
</evidence>
<protein>
    <submittedName>
        <fullName evidence="3">Response regulator receiver domain-containing protein</fullName>
    </submittedName>
</protein>
<proteinExistence type="predicted"/>
<organism evidence="3 4">
    <name type="scientific">Zeaxanthinibacter enoshimensis</name>
    <dbReference type="NCBI Taxonomy" id="392009"/>
    <lineage>
        <taxon>Bacteria</taxon>
        <taxon>Pseudomonadati</taxon>
        <taxon>Bacteroidota</taxon>
        <taxon>Flavobacteriia</taxon>
        <taxon>Flavobacteriales</taxon>
        <taxon>Flavobacteriaceae</taxon>
        <taxon>Zeaxanthinibacter</taxon>
    </lineage>
</organism>
<dbReference type="Proteomes" id="UP000295468">
    <property type="component" value="Unassembled WGS sequence"/>
</dbReference>